<evidence type="ECO:0000256" key="2">
    <source>
        <dbReference type="SAM" id="Phobius"/>
    </source>
</evidence>
<sequence length="92" mass="9732">MPISKNRRKHKHHQYHPKAQPKQGHAAHAATNTKARRSAVTIMVVLLAIFGAGIAFLSAGANTTWIAGGALLGAVTGYFIGQGMDRMAAKGK</sequence>
<name>A0A4Q7N3N7_9BACT</name>
<gene>
    <name evidence="3" type="ORF">EV199_1454</name>
</gene>
<feature type="transmembrane region" description="Helical" evidence="2">
    <location>
        <begin position="39"/>
        <end position="59"/>
    </location>
</feature>
<keyword evidence="2" id="KW-0472">Membrane</keyword>
<proteinExistence type="predicted"/>
<dbReference type="Proteomes" id="UP000293874">
    <property type="component" value="Unassembled WGS sequence"/>
</dbReference>
<organism evidence="3 4">
    <name type="scientific">Pseudobacter ginsenosidimutans</name>
    <dbReference type="NCBI Taxonomy" id="661488"/>
    <lineage>
        <taxon>Bacteria</taxon>
        <taxon>Pseudomonadati</taxon>
        <taxon>Bacteroidota</taxon>
        <taxon>Chitinophagia</taxon>
        <taxon>Chitinophagales</taxon>
        <taxon>Chitinophagaceae</taxon>
        <taxon>Pseudobacter</taxon>
    </lineage>
</organism>
<reference evidence="3 4" key="1">
    <citation type="submission" date="2019-02" db="EMBL/GenBank/DDBJ databases">
        <title>Genomic Encyclopedia of Type Strains, Phase IV (KMG-IV): sequencing the most valuable type-strain genomes for metagenomic binning, comparative biology and taxonomic classification.</title>
        <authorList>
            <person name="Goeker M."/>
        </authorList>
    </citation>
    <scope>NUCLEOTIDE SEQUENCE [LARGE SCALE GENOMIC DNA]</scope>
    <source>
        <strain evidence="3 4">DSM 18116</strain>
    </source>
</reference>
<dbReference type="OrthoDB" id="9916845at2"/>
<feature type="region of interest" description="Disordered" evidence="1">
    <location>
        <begin position="1"/>
        <end position="32"/>
    </location>
</feature>
<dbReference type="AlphaFoldDB" id="A0A4Q7N3N7"/>
<keyword evidence="2" id="KW-0812">Transmembrane</keyword>
<keyword evidence="4" id="KW-1185">Reference proteome</keyword>
<feature type="compositionally biased region" description="Basic residues" evidence="1">
    <location>
        <begin position="1"/>
        <end position="16"/>
    </location>
</feature>
<evidence type="ECO:0000313" key="4">
    <source>
        <dbReference type="Proteomes" id="UP000293874"/>
    </source>
</evidence>
<dbReference type="RefSeq" id="WP_130539943.1">
    <property type="nucleotide sequence ID" value="NZ_CP042431.1"/>
</dbReference>
<dbReference type="EMBL" id="SGXA01000001">
    <property type="protein sequence ID" value="RZS75585.1"/>
    <property type="molecule type" value="Genomic_DNA"/>
</dbReference>
<evidence type="ECO:0000313" key="3">
    <source>
        <dbReference type="EMBL" id="RZS75585.1"/>
    </source>
</evidence>
<evidence type="ECO:0000256" key="1">
    <source>
        <dbReference type="SAM" id="MobiDB-lite"/>
    </source>
</evidence>
<protein>
    <submittedName>
        <fullName evidence="3">Uncharacterized protein</fullName>
    </submittedName>
</protein>
<feature type="transmembrane region" description="Helical" evidence="2">
    <location>
        <begin position="65"/>
        <end position="84"/>
    </location>
</feature>
<comment type="caution">
    <text evidence="3">The sequence shown here is derived from an EMBL/GenBank/DDBJ whole genome shotgun (WGS) entry which is preliminary data.</text>
</comment>
<keyword evidence="2" id="KW-1133">Transmembrane helix</keyword>
<accession>A0A4Q7N3N7</accession>